<reference evidence="3" key="1">
    <citation type="journal article" date="2019" name="Int. J. Syst. Evol. Microbiol.">
        <title>The Global Catalogue of Microorganisms (GCM) 10K type strain sequencing project: providing services to taxonomists for standard genome sequencing and annotation.</title>
        <authorList>
            <consortium name="The Broad Institute Genomics Platform"/>
            <consortium name="The Broad Institute Genome Sequencing Center for Infectious Disease"/>
            <person name="Wu L."/>
            <person name="Ma J."/>
        </authorList>
    </citation>
    <scope>NUCLEOTIDE SEQUENCE [LARGE SCALE GENOMIC DNA]</scope>
    <source>
        <strain evidence="3">2902at01</strain>
    </source>
</reference>
<comment type="caution">
    <text evidence="2">The sequence shown here is derived from an EMBL/GenBank/DDBJ whole genome shotgun (WGS) entry which is preliminary data.</text>
</comment>
<keyword evidence="1" id="KW-0732">Signal</keyword>
<proteinExistence type="predicted"/>
<evidence type="ECO:0000313" key="2">
    <source>
        <dbReference type="EMBL" id="MFC4109094.1"/>
    </source>
</evidence>
<sequence length="367" mass="39118">MRRVTRVAMLSVVAVLTGVTGPATAARAGFVNEPIYGDFNGDQFPDQAFLGSTSPNYCSVIVTYGAAPGVFSPPVVYIYLRPGGVGTNCPDVGTAFDFNADALDELWIGWSQPPPAGLTYNRIVLAPAANFQMVATFLSPITPVFLGTAVFVPGAIPTPYSYGKGGYATYIITPTFQGLGPERWCSVDTPAVHLRDFDLNGAQSALVSYTNGCTDAANGVVVVNEDGAVDQLQLDPTRKTAWSAKVVFANGDKLPDVQTTNLNTGQVDVFINTGSGTFVQAPKAVDDFAVITDSRRTAIDVLANDYVTSQATIRITTPPTQGTAQVTSSQTVIYTPRPHHANNDRFVYQVTDHGRTSMATVRIRFQG</sequence>
<dbReference type="SUPFAM" id="SSF69318">
    <property type="entry name" value="Integrin alpha N-terminal domain"/>
    <property type="match status" value="1"/>
</dbReference>
<dbReference type="Pfam" id="PF17963">
    <property type="entry name" value="Big_9"/>
    <property type="match status" value="1"/>
</dbReference>
<feature type="chain" id="PRO_5047263985" evidence="1">
    <location>
        <begin position="26"/>
        <end position="367"/>
    </location>
</feature>
<evidence type="ECO:0000256" key="1">
    <source>
        <dbReference type="SAM" id="SignalP"/>
    </source>
</evidence>
<dbReference type="RefSeq" id="WP_377550107.1">
    <property type="nucleotide sequence ID" value="NZ_JBHSBN010000021.1"/>
</dbReference>
<dbReference type="InterPro" id="IPR028994">
    <property type="entry name" value="Integrin_alpha_N"/>
</dbReference>
<gene>
    <name evidence="2" type="ORF">ACFOX0_24585</name>
</gene>
<evidence type="ECO:0000313" key="3">
    <source>
        <dbReference type="Proteomes" id="UP001595868"/>
    </source>
</evidence>
<keyword evidence="3" id="KW-1185">Reference proteome</keyword>
<organism evidence="2 3">
    <name type="scientific">Micromonospora zhanjiangensis</name>
    <dbReference type="NCBI Taxonomy" id="1522057"/>
    <lineage>
        <taxon>Bacteria</taxon>
        <taxon>Bacillati</taxon>
        <taxon>Actinomycetota</taxon>
        <taxon>Actinomycetes</taxon>
        <taxon>Micromonosporales</taxon>
        <taxon>Micromonosporaceae</taxon>
        <taxon>Micromonospora</taxon>
    </lineage>
</organism>
<protein>
    <submittedName>
        <fullName evidence="2">Ig-like domain-containing protein</fullName>
    </submittedName>
</protein>
<accession>A0ABV8KSV3</accession>
<dbReference type="Gene3D" id="2.60.40.3440">
    <property type="match status" value="1"/>
</dbReference>
<feature type="signal peptide" evidence="1">
    <location>
        <begin position="1"/>
        <end position="25"/>
    </location>
</feature>
<name>A0ABV8KSV3_9ACTN</name>
<dbReference type="EMBL" id="JBHSBN010000021">
    <property type="protein sequence ID" value="MFC4109094.1"/>
    <property type="molecule type" value="Genomic_DNA"/>
</dbReference>
<dbReference type="Proteomes" id="UP001595868">
    <property type="component" value="Unassembled WGS sequence"/>
</dbReference>